<dbReference type="AlphaFoldDB" id="A0A8H6H9K7"/>
<dbReference type="OrthoDB" id="10254258at2759"/>
<feature type="compositionally biased region" description="Low complexity" evidence="13">
    <location>
        <begin position="206"/>
        <end position="216"/>
    </location>
</feature>
<evidence type="ECO:0000256" key="7">
    <source>
        <dbReference type="ARBA" id="ARBA00011738"/>
    </source>
</evidence>
<proteinExistence type="inferred from homology"/>
<reference evidence="15 16" key="1">
    <citation type="submission" date="2020-07" db="EMBL/GenBank/DDBJ databases">
        <title>Comparative genomics of pyrophilous fungi reveals a link between fire events and developmental genes.</title>
        <authorList>
            <consortium name="DOE Joint Genome Institute"/>
            <person name="Steindorff A.S."/>
            <person name="Carver A."/>
            <person name="Calhoun S."/>
            <person name="Stillman K."/>
            <person name="Liu H."/>
            <person name="Lipzen A."/>
            <person name="Pangilinan J."/>
            <person name="Labutti K."/>
            <person name="Bruns T.D."/>
            <person name="Grigoriev I.V."/>
        </authorList>
    </citation>
    <scope>NUCLEOTIDE SEQUENCE [LARGE SCALE GENOMIC DNA]</scope>
    <source>
        <strain evidence="15 16">CBS 144469</strain>
    </source>
</reference>
<sequence length="216" mass="24705">MDGTVPPKRIFSPLYTGTGEEGQDRLAFIHILERLKTQKRTGWVNHKVPNPESISDHMYRMAILAMLTTDRTLDVSKCVMMALVHDLAEAQVGDIAPNEKIPKAEKHKLEADAMHNFVHTMLHNSPAAQRIEALWQEYEQGETPEAKFVKDLDRFEMASQALEYERNHDIPTLQPFFDGSIPHLRHPEVQSWGKDLMKEREQLQESRSSTTSTSST</sequence>
<dbReference type="FunFam" id="1.10.3210.10:FF:000011">
    <property type="entry name" value="HD domain-containing protein 2"/>
    <property type="match status" value="1"/>
</dbReference>
<keyword evidence="12" id="KW-0170">Cobalt</keyword>
<keyword evidence="10" id="KW-0378">Hydrolase</keyword>
<evidence type="ECO:0000259" key="14">
    <source>
        <dbReference type="SMART" id="SM00471"/>
    </source>
</evidence>
<evidence type="ECO:0000256" key="10">
    <source>
        <dbReference type="ARBA" id="ARBA00022801"/>
    </source>
</evidence>
<comment type="cofactor">
    <cofactor evidence="4">
        <name>Mg(2+)</name>
        <dbReference type="ChEBI" id="CHEBI:18420"/>
    </cofactor>
</comment>
<dbReference type="InterPro" id="IPR003607">
    <property type="entry name" value="HD/PDEase_dom"/>
</dbReference>
<dbReference type="Proteomes" id="UP000521943">
    <property type="component" value="Unassembled WGS sequence"/>
</dbReference>
<dbReference type="PANTHER" id="PTHR11845">
    <property type="entry name" value="5'-DEOXYNUCLEOTIDASE HDDC2"/>
    <property type="match status" value="1"/>
</dbReference>
<evidence type="ECO:0000256" key="12">
    <source>
        <dbReference type="ARBA" id="ARBA00023285"/>
    </source>
</evidence>
<evidence type="ECO:0000313" key="15">
    <source>
        <dbReference type="EMBL" id="KAF6742974.1"/>
    </source>
</evidence>
<evidence type="ECO:0000256" key="3">
    <source>
        <dbReference type="ARBA" id="ARBA00001941"/>
    </source>
</evidence>
<keyword evidence="11" id="KW-0460">Magnesium</keyword>
<evidence type="ECO:0000256" key="13">
    <source>
        <dbReference type="SAM" id="MobiDB-lite"/>
    </source>
</evidence>
<dbReference type="SUPFAM" id="SSF109604">
    <property type="entry name" value="HD-domain/PDEase-like"/>
    <property type="match status" value="1"/>
</dbReference>
<evidence type="ECO:0000256" key="8">
    <source>
        <dbReference type="ARBA" id="ARBA00012964"/>
    </source>
</evidence>
<evidence type="ECO:0000256" key="9">
    <source>
        <dbReference type="ARBA" id="ARBA00022723"/>
    </source>
</evidence>
<dbReference type="Pfam" id="PF13023">
    <property type="entry name" value="HD_3"/>
    <property type="match status" value="1"/>
</dbReference>
<organism evidence="15 16">
    <name type="scientific">Ephemerocybe angulata</name>
    <dbReference type="NCBI Taxonomy" id="980116"/>
    <lineage>
        <taxon>Eukaryota</taxon>
        <taxon>Fungi</taxon>
        <taxon>Dikarya</taxon>
        <taxon>Basidiomycota</taxon>
        <taxon>Agaricomycotina</taxon>
        <taxon>Agaricomycetes</taxon>
        <taxon>Agaricomycetidae</taxon>
        <taxon>Agaricales</taxon>
        <taxon>Agaricineae</taxon>
        <taxon>Psathyrellaceae</taxon>
        <taxon>Ephemerocybe</taxon>
    </lineage>
</organism>
<gene>
    <name evidence="15" type="ORF">DFP72DRAFT_1036493</name>
</gene>
<evidence type="ECO:0000313" key="16">
    <source>
        <dbReference type="Proteomes" id="UP000521943"/>
    </source>
</evidence>
<name>A0A8H6H9K7_9AGAR</name>
<evidence type="ECO:0000256" key="6">
    <source>
        <dbReference type="ARBA" id="ARBA00009999"/>
    </source>
</evidence>
<feature type="region of interest" description="Disordered" evidence="13">
    <location>
        <begin position="192"/>
        <end position="216"/>
    </location>
</feature>
<dbReference type="Gene3D" id="1.10.3210.10">
    <property type="entry name" value="Hypothetical protein af1432"/>
    <property type="match status" value="1"/>
</dbReference>
<evidence type="ECO:0000256" key="1">
    <source>
        <dbReference type="ARBA" id="ARBA00001638"/>
    </source>
</evidence>
<feature type="compositionally biased region" description="Basic and acidic residues" evidence="13">
    <location>
        <begin position="195"/>
        <end position="204"/>
    </location>
</feature>
<evidence type="ECO:0000256" key="2">
    <source>
        <dbReference type="ARBA" id="ARBA00001936"/>
    </source>
</evidence>
<evidence type="ECO:0000256" key="11">
    <source>
        <dbReference type="ARBA" id="ARBA00022842"/>
    </source>
</evidence>
<keyword evidence="16" id="KW-1185">Reference proteome</keyword>
<comment type="subunit">
    <text evidence="7">Homodimer.</text>
</comment>
<dbReference type="SMART" id="SM00471">
    <property type="entry name" value="HDc"/>
    <property type="match status" value="1"/>
</dbReference>
<dbReference type="GO" id="GO:0046872">
    <property type="term" value="F:metal ion binding"/>
    <property type="evidence" value="ECO:0007669"/>
    <property type="project" value="UniProtKB-KW"/>
</dbReference>
<comment type="catalytic activity">
    <reaction evidence="1">
        <text>a 2'-deoxyribonucleoside 5'-phosphate + H2O = a 2'-deoxyribonucleoside + phosphate</text>
        <dbReference type="Rhea" id="RHEA:36167"/>
        <dbReference type="ChEBI" id="CHEBI:15377"/>
        <dbReference type="ChEBI" id="CHEBI:18274"/>
        <dbReference type="ChEBI" id="CHEBI:43474"/>
        <dbReference type="ChEBI" id="CHEBI:65317"/>
        <dbReference type="EC" id="3.1.3.89"/>
    </reaction>
</comment>
<dbReference type="InterPro" id="IPR039356">
    <property type="entry name" value="YfbR/HDDC2"/>
</dbReference>
<dbReference type="GO" id="GO:0005737">
    <property type="term" value="C:cytoplasm"/>
    <property type="evidence" value="ECO:0007669"/>
    <property type="project" value="TreeGrafter"/>
</dbReference>
<dbReference type="PANTHER" id="PTHR11845:SF13">
    <property type="entry name" value="5'-DEOXYNUCLEOTIDASE HDDC2"/>
    <property type="match status" value="1"/>
</dbReference>
<accession>A0A8H6H9K7</accession>
<comment type="cofactor">
    <cofactor evidence="2">
        <name>Mn(2+)</name>
        <dbReference type="ChEBI" id="CHEBI:29035"/>
    </cofactor>
</comment>
<protein>
    <recommendedName>
        <fullName evidence="8">5'-deoxynucleotidase</fullName>
        <ecNumber evidence="8">3.1.3.89</ecNumber>
    </recommendedName>
</protein>
<dbReference type="EC" id="3.1.3.89" evidence="8"/>
<keyword evidence="9" id="KW-0479">Metal-binding</keyword>
<comment type="function">
    <text evidence="5">Catalyzes the dephosphorylation of the nucleoside 5'-monophosphates deoxyadenosine monophosphate (dAMP), deoxycytidine monophosphate (dCMP), deoxyguanosine monophosphate (dGMP) and deoxythymidine monophosphate (dTMP).</text>
</comment>
<comment type="caution">
    <text evidence="15">The sequence shown here is derived from an EMBL/GenBank/DDBJ whole genome shotgun (WGS) entry which is preliminary data.</text>
</comment>
<dbReference type="InterPro" id="IPR006674">
    <property type="entry name" value="HD_domain"/>
</dbReference>
<dbReference type="EMBL" id="JACGCI010000161">
    <property type="protein sequence ID" value="KAF6742974.1"/>
    <property type="molecule type" value="Genomic_DNA"/>
</dbReference>
<evidence type="ECO:0000256" key="4">
    <source>
        <dbReference type="ARBA" id="ARBA00001946"/>
    </source>
</evidence>
<feature type="domain" description="HD/PDEase" evidence="14">
    <location>
        <begin position="50"/>
        <end position="167"/>
    </location>
</feature>
<comment type="similarity">
    <text evidence="6">Belongs to the HDDC2 family.</text>
</comment>
<comment type="cofactor">
    <cofactor evidence="3">
        <name>Co(2+)</name>
        <dbReference type="ChEBI" id="CHEBI:48828"/>
    </cofactor>
</comment>
<dbReference type="GO" id="GO:0002953">
    <property type="term" value="F:5'-deoxynucleotidase activity"/>
    <property type="evidence" value="ECO:0007669"/>
    <property type="project" value="UniProtKB-EC"/>
</dbReference>
<dbReference type="GO" id="GO:0009159">
    <property type="term" value="P:deoxyribonucleoside monophosphate catabolic process"/>
    <property type="evidence" value="ECO:0007669"/>
    <property type="project" value="UniProtKB-ARBA"/>
</dbReference>
<evidence type="ECO:0000256" key="5">
    <source>
        <dbReference type="ARBA" id="ARBA00004074"/>
    </source>
</evidence>